<dbReference type="InterPro" id="IPR048823">
    <property type="entry name" value="Cas3_I-F_Cas2"/>
</dbReference>
<dbReference type="RefSeq" id="WP_089418405.1">
    <property type="nucleotide sequence ID" value="NZ_CP022424.1"/>
</dbReference>
<gene>
    <name evidence="11" type="ORF">VITFI_CDS3482</name>
</gene>
<protein>
    <submittedName>
        <fullName evidence="11">CRISPR-associated protein Cas3</fullName>
    </submittedName>
</protein>
<dbReference type="EMBL" id="CP022424">
    <property type="protein sequence ID" value="ASM79259.1"/>
    <property type="molecule type" value="Genomic_DNA"/>
</dbReference>
<keyword evidence="11" id="KW-0614">Plasmid</keyword>
<dbReference type="GO" id="GO:0005524">
    <property type="term" value="F:ATP binding"/>
    <property type="evidence" value="ECO:0007669"/>
    <property type="project" value="UniProtKB-KW"/>
</dbReference>
<feature type="region of interest" description="Disordered" evidence="9">
    <location>
        <begin position="319"/>
        <end position="348"/>
    </location>
</feature>
<dbReference type="NCBIfam" id="TIGR02562">
    <property type="entry name" value="cas3_yersinia"/>
    <property type="match status" value="1"/>
</dbReference>
<keyword evidence="12" id="KW-1185">Reference proteome</keyword>
<keyword evidence="7" id="KW-0067">ATP-binding</keyword>
<dbReference type="AlphaFoldDB" id="A0A221KK24"/>
<evidence type="ECO:0000256" key="7">
    <source>
        <dbReference type="ARBA" id="ARBA00022840"/>
    </source>
</evidence>
<dbReference type="PROSITE" id="PS51643">
    <property type="entry name" value="HD_CAS3"/>
    <property type="match status" value="1"/>
</dbReference>
<evidence type="ECO:0000313" key="11">
    <source>
        <dbReference type="EMBL" id="ASM79259.1"/>
    </source>
</evidence>
<keyword evidence="8" id="KW-0051">Antiviral defense</keyword>
<dbReference type="Pfam" id="PF22590">
    <property type="entry name" value="Cas3-like_C_2"/>
    <property type="match status" value="1"/>
</dbReference>
<dbReference type="KEGG" id="vff:VITFI_CDS3482"/>
<dbReference type="OrthoDB" id="220028at2"/>
<comment type="similarity">
    <text evidence="2">In the central section; belongs to the CRISPR-associated helicase Cas3 family.</text>
</comment>
<evidence type="ECO:0000313" key="12">
    <source>
        <dbReference type="Proteomes" id="UP000199729"/>
    </source>
</evidence>
<reference evidence="11 12" key="1">
    <citation type="submission" date="2017-07" db="EMBL/GenBank/DDBJ databases">
        <title>Complete Genome Sequence of the cosmetic ferment Vitreoscilla filiformis (ATCC15551).</title>
        <authorList>
            <person name="Contreras S."/>
            <person name="Sagory-Zalkind P."/>
            <person name="Blanquart H."/>
            <person name="Iltis A."/>
            <person name="Morand S.C."/>
        </authorList>
    </citation>
    <scope>NUCLEOTIDE SEQUENCE [LARGE SCALE GENOMIC DNA]</scope>
    <source>
        <strain evidence="11 12">ATCC 15551</strain>
        <plasmid evidence="12">Plasmid pvf1</plasmid>
    </source>
</reference>
<dbReference type="InterPro" id="IPR027417">
    <property type="entry name" value="P-loop_NTPase"/>
</dbReference>
<sequence length="1181" mass="130647">MNILLVSECDKRALVQTRRILDQFAERRGERTWQTPITQEGLDTLRRLLRASARKNTAVACHWIRGQDHTELLWVVGDKTRFNAQGAVPTHTTRRDVLRAGDENDWHSGEDIHLLAALAALLHDLGKASAAFQSRLQDSLAGHGAHSGRNRYRHEWVSLRLFQAFVGQDEDAAWLARLADPTPADVASWADAKTGRLQRDGLDAPDACVPPFQALAHAPLAQAVGWLILTHHRLPVLPAHQDNGEQAWLGCPSSRFGAASLQAGLRQVQADWNEIVRAGGASEIQPYWHFPQGLPVALPHWQAQAKRLALRLQAMLVARRQGSPSPRPSPPKGEGEMPSKPLSPCGRGVGERGSAWLDEPYVMHLSRLALMLADHHYSSLNREDGHRARGRVDVPEGCTLLANTYKDKVQGRTWPNQTLDEHLIGVAQGSRRITHALPSLADSLPGLVNHKPLRKRSTEARFAWQNKAADAAASQHAQAAEHGAFIVNMASTGTGKTLANARVMNALADPERGLRCAFAMGLRTLTLQTGRAFQTLLSLGEEQLAIRVGGHASRALFEHFETRAEATGSASNQALLLEEEEEGSVEFAGDAGLDERHPVLARTLHDPLVKKLLVAPVLVCTIDHLTPATESQRGGRQIAPMLRLLSGDLVLDEPDDFDLADLPALTRLVHWAGLLGSRVLLSSATLAPALVQGLFLAYRAGRMAYQRHRGARPSGAVTPPEIACLWLDEFNQQASACATPEAFQQQHEGFAAKRHARLAQEAATPRRRCALVDVRPLASAKTDAERASALAVLLQTQALALHELHAQPDPQKPERRVSFGLIRMANIEPLVQVARALFALAPPPGVQIHLCVYHSQFPLLLRSNIERRLDAALNRRDPEAVFALADIRTRLEAHPQAAQHLFIVLGSPVTEVGRDHDYDWAIVEPSSMRSLIQLVGRVKRHRVEVCGKAANVRVLDSNWRHFSKPGGPVFYRPGFETSTAQLAHCQLRHLLRPEEFGVVDARPRIVCPTPLEPHKQWVDLEHWRMAQAMLPPQTQVNSPVPAAEAAWWWWHFPPASALMTALLPQHQPFRDDTQKRVDLCLRPTDDDPERIELTEVVDLKKGSGKRYVSAQNRCKMWTDESIFSALGICAWAEPSYAQALAELAQAMDMPLQRCAERFGTVSLPASEPGWWWHAALGFVRR</sequence>
<proteinExistence type="inferred from homology"/>
<dbReference type="InterPro" id="IPR038257">
    <property type="entry name" value="CRISPR-assoc_Cas3_HD_sf"/>
</dbReference>
<keyword evidence="3" id="KW-0479">Metal-binding</keyword>
<comment type="similarity">
    <text evidence="1">In the N-terminal section; belongs to the CRISPR-associated nuclease Cas3-HD family.</text>
</comment>
<accession>A0A221KK24</accession>
<dbReference type="InterPro" id="IPR006483">
    <property type="entry name" value="CRISPR-assoc_Cas3_HD"/>
</dbReference>
<keyword evidence="5" id="KW-0378">Hydrolase</keyword>
<evidence type="ECO:0000256" key="1">
    <source>
        <dbReference type="ARBA" id="ARBA00006847"/>
    </source>
</evidence>
<dbReference type="SUPFAM" id="SSF52540">
    <property type="entry name" value="P-loop containing nucleoside triphosphate hydrolases"/>
    <property type="match status" value="1"/>
</dbReference>
<evidence type="ECO:0000256" key="3">
    <source>
        <dbReference type="ARBA" id="ARBA00022723"/>
    </source>
</evidence>
<dbReference type="GO" id="GO:0016787">
    <property type="term" value="F:hydrolase activity"/>
    <property type="evidence" value="ECO:0007669"/>
    <property type="project" value="UniProtKB-KW"/>
</dbReference>
<keyword evidence="4" id="KW-0547">Nucleotide-binding</keyword>
<dbReference type="Proteomes" id="UP000199729">
    <property type="component" value="Plasmid pVF1"/>
</dbReference>
<keyword evidence="6" id="KW-0347">Helicase</keyword>
<dbReference type="GO" id="GO:0051607">
    <property type="term" value="P:defense response to virus"/>
    <property type="evidence" value="ECO:0007669"/>
    <property type="project" value="UniProtKB-KW"/>
</dbReference>
<evidence type="ECO:0000256" key="9">
    <source>
        <dbReference type="SAM" id="MobiDB-lite"/>
    </source>
</evidence>
<evidence type="ECO:0000256" key="4">
    <source>
        <dbReference type="ARBA" id="ARBA00022741"/>
    </source>
</evidence>
<dbReference type="GO" id="GO:0046872">
    <property type="term" value="F:metal ion binding"/>
    <property type="evidence" value="ECO:0007669"/>
    <property type="project" value="UniProtKB-KW"/>
</dbReference>
<dbReference type="Pfam" id="PF18019">
    <property type="entry name" value="Cas3_HD"/>
    <property type="match status" value="1"/>
</dbReference>
<evidence type="ECO:0000256" key="8">
    <source>
        <dbReference type="ARBA" id="ARBA00023118"/>
    </source>
</evidence>
<dbReference type="InterPro" id="IPR048824">
    <property type="entry name" value="Cas3-like_C"/>
</dbReference>
<evidence type="ECO:0000259" key="10">
    <source>
        <dbReference type="PROSITE" id="PS51643"/>
    </source>
</evidence>
<dbReference type="GO" id="GO:0004386">
    <property type="term" value="F:helicase activity"/>
    <property type="evidence" value="ECO:0007669"/>
    <property type="project" value="UniProtKB-KW"/>
</dbReference>
<dbReference type="InterPro" id="IPR054712">
    <property type="entry name" value="Cas3-like_dom"/>
</dbReference>
<dbReference type="Pfam" id="PF21384">
    <property type="entry name" value="Cas3_I-F_Cas2"/>
    <property type="match status" value="1"/>
</dbReference>
<geneLocation type="plasmid" evidence="12">
    <name>pvf1</name>
</geneLocation>
<evidence type="ECO:0000256" key="6">
    <source>
        <dbReference type="ARBA" id="ARBA00022806"/>
    </source>
</evidence>
<feature type="domain" description="HD Cas3-type" evidence="10">
    <location>
        <begin position="102"/>
        <end position="377"/>
    </location>
</feature>
<evidence type="ECO:0000256" key="5">
    <source>
        <dbReference type="ARBA" id="ARBA00022801"/>
    </source>
</evidence>
<name>A0A221KK24_VITFI</name>
<dbReference type="Gene3D" id="1.10.3210.30">
    <property type="match status" value="1"/>
</dbReference>
<organism evidence="11 12">
    <name type="scientific">Vitreoscilla filiformis</name>
    <dbReference type="NCBI Taxonomy" id="63"/>
    <lineage>
        <taxon>Bacteria</taxon>
        <taxon>Pseudomonadati</taxon>
        <taxon>Pseudomonadota</taxon>
        <taxon>Betaproteobacteria</taxon>
        <taxon>Neisseriales</taxon>
        <taxon>Neisseriaceae</taxon>
        <taxon>Vitreoscilla</taxon>
    </lineage>
</organism>
<dbReference type="Pfam" id="PF21802">
    <property type="entry name" value="Cas3-like_C"/>
    <property type="match status" value="1"/>
</dbReference>
<evidence type="ECO:0000256" key="2">
    <source>
        <dbReference type="ARBA" id="ARBA00009046"/>
    </source>
</evidence>
<dbReference type="InterPro" id="IPR013395">
    <property type="entry name" value="CRISPR-assoc_Cas3_yers"/>
</dbReference>